<feature type="compositionally biased region" description="Low complexity" evidence="1">
    <location>
        <begin position="34"/>
        <end position="44"/>
    </location>
</feature>
<evidence type="ECO:0000256" key="2">
    <source>
        <dbReference type="SAM" id="SignalP"/>
    </source>
</evidence>
<evidence type="ECO:0008006" key="5">
    <source>
        <dbReference type="Google" id="ProtNLM"/>
    </source>
</evidence>
<feature type="signal peptide" evidence="2">
    <location>
        <begin position="1"/>
        <end position="23"/>
    </location>
</feature>
<evidence type="ECO:0000256" key="1">
    <source>
        <dbReference type="SAM" id="MobiDB-lite"/>
    </source>
</evidence>
<dbReference type="EMBL" id="JABVEC010000001">
    <property type="protein sequence ID" value="MBC6464236.1"/>
    <property type="molecule type" value="Genomic_DNA"/>
</dbReference>
<evidence type="ECO:0000313" key="4">
    <source>
        <dbReference type="Proteomes" id="UP000805614"/>
    </source>
</evidence>
<dbReference type="Proteomes" id="UP000805614">
    <property type="component" value="Unassembled WGS sequence"/>
</dbReference>
<accession>A0ABR7LHB1</accession>
<keyword evidence="2" id="KW-0732">Signal</keyword>
<dbReference type="RefSeq" id="WP_187241165.1">
    <property type="nucleotide sequence ID" value="NZ_BAAAOK010000011.1"/>
</dbReference>
<sequence length="136" mass="14580">MRKTLSAIAAALTLAACTVPTEAEPPVVEGADTSSAEAPAAEPSPKVVLTAKGKGLKSTKTFTVRGDWDLEYTYDCRDTYGDMGNFQVWNDDTGMGDIYVNELGAKGDDVTHQHTGGKLALQINSQCRWTIKVIDV</sequence>
<evidence type="ECO:0000313" key="3">
    <source>
        <dbReference type="EMBL" id="MBC6464236.1"/>
    </source>
</evidence>
<organism evidence="3 4">
    <name type="scientific">Actinomadura alba</name>
    <dbReference type="NCBI Taxonomy" id="406431"/>
    <lineage>
        <taxon>Bacteria</taxon>
        <taxon>Bacillati</taxon>
        <taxon>Actinomycetota</taxon>
        <taxon>Actinomycetes</taxon>
        <taxon>Streptosporangiales</taxon>
        <taxon>Thermomonosporaceae</taxon>
        <taxon>Actinomadura</taxon>
    </lineage>
</organism>
<gene>
    <name evidence="3" type="ORF">HKK74_01795</name>
</gene>
<feature type="region of interest" description="Disordered" evidence="1">
    <location>
        <begin position="25"/>
        <end position="44"/>
    </location>
</feature>
<feature type="chain" id="PRO_5046894767" description="Lipoprotein" evidence="2">
    <location>
        <begin position="24"/>
        <end position="136"/>
    </location>
</feature>
<proteinExistence type="predicted"/>
<protein>
    <recommendedName>
        <fullName evidence="5">Lipoprotein</fullName>
    </recommendedName>
</protein>
<comment type="caution">
    <text evidence="3">The sequence shown here is derived from an EMBL/GenBank/DDBJ whole genome shotgun (WGS) entry which is preliminary data.</text>
</comment>
<keyword evidence="4" id="KW-1185">Reference proteome</keyword>
<name>A0ABR7LHB1_9ACTN</name>
<reference evidence="3 4" key="1">
    <citation type="submission" date="2020-06" db="EMBL/GenBank/DDBJ databases">
        <title>Actinomadura xiongansis sp. nov., isolated from soil of Baiyangdian.</title>
        <authorList>
            <person name="Zhang X."/>
        </authorList>
    </citation>
    <scope>NUCLEOTIDE SEQUENCE [LARGE SCALE GENOMIC DNA]</scope>
    <source>
        <strain evidence="3 4">HBUM206468</strain>
    </source>
</reference>
<dbReference type="PROSITE" id="PS51257">
    <property type="entry name" value="PROKAR_LIPOPROTEIN"/>
    <property type="match status" value="1"/>
</dbReference>